<reference evidence="1 2" key="1">
    <citation type="submission" date="2010-01" db="EMBL/GenBank/DDBJ databases">
        <authorList>
            <person name="Dodson R."/>
            <person name="Madupu R."/>
            <person name="Durkin A.S."/>
            <person name="Torralba M."/>
            <person name="Methe B."/>
            <person name="Sutton G.G."/>
            <person name="Strausberg R.L."/>
            <person name="Nelson K.E."/>
        </authorList>
    </citation>
    <scope>NUCLEOTIDE SEQUENCE [LARGE SCALE GENOMIC DNA]</scope>
    <source>
        <strain evidence="1 2">653-L</strain>
    </source>
</reference>
<dbReference type="AlphaFoldDB" id="D3MU82"/>
<organism evidence="1 2">
    <name type="scientific">Peptostreptococcus anaerobius 653-L</name>
    <dbReference type="NCBI Taxonomy" id="596329"/>
    <lineage>
        <taxon>Bacteria</taxon>
        <taxon>Bacillati</taxon>
        <taxon>Bacillota</taxon>
        <taxon>Clostridia</taxon>
        <taxon>Peptostreptococcales</taxon>
        <taxon>Peptostreptococcaceae</taxon>
        <taxon>Peptostreptococcus</taxon>
    </lineage>
</organism>
<keyword evidence="2" id="KW-1185">Reference proteome</keyword>
<dbReference type="eggNOG" id="ENOG5031F2E">
    <property type="taxonomic scope" value="Bacteria"/>
</dbReference>
<dbReference type="Proteomes" id="UP000004206">
    <property type="component" value="Unassembled WGS sequence"/>
</dbReference>
<dbReference type="GeneID" id="79843488"/>
<gene>
    <name evidence="1" type="ORF">HMPREF0631_1388</name>
</gene>
<dbReference type="RefSeq" id="WP_002844540.1">
    <property type="nucleotide sequence ID" value="NZ_ADJN01000065.1"/>
</dbReference>
<protein>
    <submittedName>
        <fullName evidence="1">Phage protein XkdS</fullName>
    </submittedName>
</protein>
<dbReference type="InterPro" id="IPR020288">
    <property type="entry name" value="Sheath_initiator"/>
</dbReference>
<dbReference type="EMBL" id="ADJN01000065">
    <property type="protein sequence ID" value="EFD04405.1"/>
    <property type="molecule type" value="Genomic_DNA"/>
</dbReference>
<evidence type="ECO:0000313" key="1">
    <source>
        <dbReference type="EMBL" id="EFD04405.1"/>
    </source>
</evidence>
<proteinExistence type="predicted"/>
<dbReference type="Pfam" id="PF10934">
    <property type="entry name" value="Sheath_initiator"/>
    <property type="match status" value="1"/>
</dbReference>
<evidence type="ECO:0000313" key="2">
    <source>
        <dbReference type="Proteomes" id="UP000004206"/>
    </source>
</evidence>
<sequence length="145" mass="16415">MIDGFPFAGVPEDYNISEDTDLPVPVEAGIDFETGEVLLDELGQVKLVEGIEAIKVWCYLAIKTQRYAHQIFTEEYGSQHEELIGYEYTKELTETEAYRYINECLMKSPYVLGVKNLGVHRTGDKLNINIEIETSYGTDRLKGVA</sequence>
<dbReference type="OrthoDB" id="89089at2"/>
<accession>D3MU82</accession>
<name>D3MU82_9FIRM</name>
<comment type="caution">
    <text evidence="1">The sequence shown here is derived from an EMBL/GenBank/DDBJ whole genome shotgun (WGS) entry which is preliminary data.</text>
</comment>